<dbReference type="Proteomes" id="UP001144978">
    <property type="component" value="Unassembled WGS sequence"/>
</dbReference>
<accession>A0ACC1PV01</accession>
<organism evidence="1 2">
    <name type="scientific">Trametes sanguinea</name>
    <dbReference type="NCBI Taxonomy" id="158606"/>
    <lineage>
        <taxon>Eukaryota</taxon>
        <taxon>Fungi</taxon>
        <taxon>Dikarya</taxon>
        <taxon>Basidiomycota</taxon>
        <taxon>Agaricomycotina</taxon>
        <taxon>Agaricomycetes</taxon>
        <taxon>Polyporales</taxon>
        <taxon>Polyporaceae</taxon>
        <taxon>Trametes</taxon>
    </lineage>
</organism>
<name>A0ACC1PV01_9APHY</name>
<evidence type="ECO:0000313" key="2">
    <source>
        <dbReference type="Proteomes" id="UP001144978"/>
    </source>
</evidence>
<reference evidence="1" key="1">
    <citation type="submission" date="2022-08" db="EMBL/GenBank/DDBJ databases">
        <title>Genome Sequence of Pycnoporus sanguineus.</title>
        <authorList>
            <person name="Buettner E."/>
        </authorList>
    </citation>
    <scope>NUCLEOTIDE SEQUENCE</scope>
    <source>
        <strain evidence="1">CG-C14</strain>
    </source>
</reference>
<proteinExistence type="predicted"/>
<dbReference type="EMBL" id="JANSHE010001420">
    <property type="protein sequence ID" value="KAJ3002778.1"/>
    <property type="molecule type" value="Genomic_DNA"/>
</dbReference>
<keyword evidence="2" id="KW-1185">Reference proteome</keyword>
<evidence type="ECO:0000313" key="1">
    <source>
        <dbReference type="EMBL" id="KAJ3002778.1"/>
    </source>
</evidence>
<comment type="caution">
    <text evidence="1">The sequence shown here is derived from an EMBL/GenBank/DDBJ whole genome shotgun (WGS) entry which is preliminary data.</text>
</comment>
<protein>
    <submittedName>
        <fullName evidence="1">Uncharacterized protein</fullName>
    </submittedName>
</protein>
<gene>
    <name evidence="1" type="ORF">NUW54_g5662</name>
</gene>
<sequence>MTFVTTPGPLCLTEVEMRGSYLHSPSASLYHFTAATLAFALSIALPFTAEYCLKTLVTLASELGTTLSTRCRERTVRRARFPTSDSEVFRRFLINFVTSTMDPSSLPAPTKNAAAQDSQASGPLRRAATFSYVPMSALEPPADSEPPPKRIIKFRELAPLQDGGLFSHEKFWRDHQQWLKDQGYMLRRRYHPDWIPSWQGTKRDPYECEDGLRYKRLQIMDGVRLSDGTVVMLKMVKRSLHPYEVEIAQMFSIEPLASNPHNHCVPVYEVLESPTNSDTVFLVMPFLRAYNDPRFDTVGEAMACIKQLLEGVHFLHNQRVAHRDIMNLNFMMDPTPMISETWHPHIPHRSYDTRRKVTVSTRTRHPVKYYIIDFGISRRYPADCVSPLEDPIWGGIKTVPEFQGSDEPRDPFPTDIYYVGYLLWEDFVEVRLSCFTLDCCLSSHSYCSEKQKLRISTASCQ</sequence>